<dbReference type="EMBL" id="PYGA01000011">
    <property type="protein sequence ID" value="PSK96509.1"/>
    <property type="molecule type" value="Genomic_DNA"/>
</dbReference>
<dbReference type="Gene3D" id="3.40.630.30">
    <property type="match status" value="1"/>
</dbReference>
<dbReference type="SUPFAM" id="SSF55729">
    <property type="entry name" value="Acyl-CoA N-acyltransferases (Nat)"/>
    <property type="match status" value="1"/>
</dbReference>
<comment type="caution">
    <text evidence="1">The sequence shown here is derived from an EMBL/GenBank/DDBJ whole genome shotgun (WGS) entry which is preliminary data.</text>
</comment>
<gene>
    <name evidence="1" type="ORF">CLV63_111104</name>
</gene>
<protein>
    <recommendedName>
        <fullName evidence="3">N-acetyltransferase domain-containing protein</fullName>
    </recommendedName>
</protein>
<evidence type="ECO:0000313" key="1">
    <source>
        <dbReference type="EMBL" id="PSK96509.1"/>
    </source>
</evidence>
<evidence type="ECO:0000313" key="2">
    <source>
        <dbReference type="Proteomes" id="UP000240542"/>
    </source>
</evidence>
<dbReference type="Proteomes" id="UP000240542">
    <property type="component" value="Unassembled WGS sequence"/>
</dbReference>
<dbReference type="RefSeq" id="WP_106583894.1">
    <property type="nucleotide sequence ID" value="NZ_PYGA01000011.1"/>
</dbReference>
<organism evidence="1 2">
    <name type="scientific">Murinocardiopsis flavida</name>
    <dbReference type="NCBI Taxonomy" id="645275"/>
    <lineage>
        <taxon>Bacteria</taxon>
        <taxon>Bacillati</taxon>
        <taxon>Actinomycetota</taxon>
        <taxon>Actinomycetes</taxon>
        <taxon>Streptosporangiales</taxon>
        <taxon>Nocardiopsidaceae</taxon>
        <taxon>Murinocardiopsis</taxon>
    </lineage>
</organism>
<evidence type="ECO:0008006" key="3">
    <source>
        <dbReference type="Google" id="ProtNLM"/>
    </source>
</evidence>
<keyword evidence="2" id="KW-1185">Reference proteome</keyword>
<name>A0A2P8DH56_9ACTN</name>
<sequence length="161" mass="18065">MTVDTRLDVRDALAFDIDAISELAYRHRMANRDPHSAPITADDLHRQRIHLQQSIGEPRVLSLVGTRAGYLSGYLFASLVESRQSEAAGTLFSYIEDFAVSDPGDWWDCGASLLESARVRLRALGVRRLVVINDGPDARMRAFLWRSGLTQASEWYGTDRV</sequence>
<dbReference type="InterPro" id="IPR016181">
    <property type="entry name" value="Acyl_CoA_acyltransferase"/>
</dbReference>
<reference evidence="1 2" key="1">
    <citation type="submission" date="2018-03" db="EMBL/GenBank/DDBJ databases">
        <title>Genomic Encyclopedia of Archaeal and Bacterial Type Strains, Phase II (KMG-II): from individual species to whole genera.</title>
        <authorList>
            <person name="Goeker M."/>
        </authorList>
    </citation>
    <scope>NUCLEOTIDE SEQUENCE [LARGE SCALE GENOMIC DNA]</scope>
    <source>
        <strain evidence="1 2">DSM 45312</strain>
    </source>
</reference>
<dbReference type="OrthoDB" id="3436673at2"/>
<dbReference type="AlphaFoldDB" id="A0A2P8DH56"/>
<accession>A0A2P8DH56</accession>
<proteinExistence type="predicted"/>